<protein>
    <recommendedName>
        <fullName evidence="3">Glutamine synthetase</fullName>
    </recommendedName>
</protein>
<accession>A0A0G0BTE7</accession>
<comment type="caution">
    <text evidence="1">The sequence shown here is derived from an EMBL/GenBank/DDBJ whole genome shotgun (WGS) entry which is preliminary data.</text>
</comment>
<organism evidence="1 2">
    <name type="scientific">Candidatus Roizmanbacteria bacterium GW2011_GWA2_35_19</name>
    <dbReference type="NCBI Taxonomy" id="1618478"/>
    <lineage>
        <taxon>Bacteria</taxon>
        <taxon>Candidatus Roizmaniibacteriota</taxon>
    </lineage>
</organism>
<evidence type="ECO:0000313" key="1">
    <source>
        <dbReference type="EMBL" id="KKP72699.1"/>
    </source>
</evidence>
<dbReference type="AlphaFoldDB" id="A0A0G0BTE7"/>
<reference evidence="1 2" key="1">
    <citation type="journal article" date="2015" name="Nature">
        <title>rRNA introns, odd ribosomes, and small enigmatic genomes across a large radiation of phyla.</title>
        <authorList>
            <person name="Brown C.T."/>
            <person name="Hug L.A."/>
            <person name="Thomas B.C."/>
            <person name="Sharon I."/>
            <person name="Castelle C.J."/>
            <person name="Singh A."/>
            <person name="Wilkins M.J."/>
            <person name="Williams K.H."/>
            <person name="Banfield J.F."/>
        </authorList>
    </citation>
    <scope>NUCLEOTIDE SEQUENCE [LARGE SCALE GENOMIC DNA]</scope>
</reference>
<evidence type="ECO:0008006" key="3">
    <source>
        <dbReference type="Google" id="ProtNLM"/>
    </source>
</evidence>
<evidence type="ECO:0000313" key="2">
    <source>
        <dbReference type="Proteomes" id="UP000034457"/>
    </source>
</evidence>
<dbReference type="Gene3D" id="3.10.20.70">
    <property type="entry name" value="Glutamine synthetase, N-terminal domain"/>
    <property type="match status" value="1"/>
</dbReference>
<proteinExistence type="predicted"/>
<sequence>MKELHQKILQEIKSKNIQFVRFIWCDNAGVIRAKAVHTNLF</sequence>
<name>A0A0G0BTE7_9BACT</name>
<gene>
    <name evidence="1" type="ORF">UR68_C0013G0012</name>
</gene>
<dbReference type="EMBL" id="LBQC01000013">
    <property type="protein sequence ID" value="KKP72699.1"/>
    <property type="molecule type" value="Genomic_DNA"/>
</dbReference>
<dbReference type="SUPFAM" id="SSF54368">
    <property type="entry name" value="Glutamine synthetase, N-terminal domain"/>
    <property type="match status" value="1"/>
</dbReference>
<dbReference type="GO" id="GO:0004356">
    <property type="term" value="F:glutamine synthetase activity"/>
    <property type="evidence" value="ECO:0007669"/>
    <property type="project" value="InterPro"/>
</dbReference>
<dbReference type="GO" id="GO:0006542">
    <property type="term" value="P:glutamine biosynthetic process"/>
    <property type="evidence" value="ECO:0007669"/>
    <property type="project" value="InterPro"/>
</dbReference>
<dbReference type="InterPro" id="IPR036651">
    <property type="entry name" value="Gln_synt_N_sf"/>
</dbReference>
<dbReference type="Proteomes" id="UP000034457">
    <property type="component" value="Unassembled WGS sequence"/>
</dbReference>